<proteinExistence type="predicted"/>
<feature type="chain" id="PRO_5038561072" description="Small secreted protein" evidence="2">
    <location>
        <begin position="23"/>
        <end position="195"/>
    </location>
</feature>
<evidence type="ECO:0000256" key="1">
    <source>
        <dbReference type="SAM" id="MobiDB-lite"/>
    </source>
</evidence>
<reference evidence="3 4" key="1">
    <citation type="submission" date="2020-08" db="EMBL/GenBank/DDBJ databases">
        <title>Sequencing the genomes of 1000 actinobacteria strains.</title>
        <authorList>
            <person name="Klenk H.-P."/>
        </authorList>
    </citation>
    <scope>NUCLEOTIDE SEQUENCE [LARGE SCALE GENOMIC DNA]</scope>
    <source>
        <strain evidence="3 4">DSM 45486</strain>
    </source>
</reference>
<dbReference type="RefSeq" id="WP_246477922.1">
    <property type="nucleotide sequence ID" value="NZ_JACHMO010000001.1"/>
</dbReference>
<comment type="caution">
    <text evidence="3">The sequence shown here is derived from an EMBL/GenBank/DDBJ whole genome shotgun (WGS) entry which is preliminary data.</text>
</comment>
<organism evidence="3 4">
    <name type="scientific">Saccharothrix ecbatanensis</name>
    <dbReference type="NCBI Taxonomy" id="1105145"/>
    <lineage>
        <taxon>Bacteria</taxon>
        <taxon>Bacillati</taxon>
        <taxon>Actinomycetota</taxon>
        <taxon>Actinomycetes</taxon>
        <taxon>Pseudonocardiales</taxon>
        <taxon>Pseudonocardiaceae</taxon>
        <taxon>Saccharothrix</taxon>
    </lineage>
</organism>
<dbReference type="AlphaFoldDB" id="A0A7W9M4N9"/>
<dbReference type="EMBL" id="JACHMO010000001">
    <property type="protein sequence ID" value="MBB5807149.1"/>
    <property type="molecule type" value="Genomic_DNA"/>
</dbReference>
<keyword evidence="4" id="KW-1185">Reference proteome</keyword>
<sequence>MRLLPLIAATALVVTVTGCGSGGDTTTTPTTASTSPSDAAAVEYADKVCTAAAAFSKVQKTPPTLEGTDPAKLKAEMGTYLGQMADAYAQSATQLRAVGPSPVAGGDQQVEKMAATFADISKNFSDAKVATEAADANDSVGGLQAAGEAIKRLEDFVTPLKQLEALPELMEASEKAASCQDLKTVAPSEPAAPTS</sequence>
<name>A0A7W9M4N9_9PSEU</name>
<feature type="region of interest" description="Disordered" evidence="1">
    <location>
        <begin position="176"/>
        <end position="195"/>
    </location>
</feature>
<accession>A0A7W9M4N9</accession>
<gene>
    <name evidence="3" type="ORF">F4560_006917</name>
</gene>
<evidence type="ECO:0000313" key="4">
    <source>
        <dbReference type="Proteomes" id="UP000552097"/>
    </source>
</evidence>
<evidence type="ECO:0000313" key="3">
    <source>
        <dbReference type="EMBL" id="MBB5807149.1"/>
    </source>
</evidence>
<evidence type="ECO:0008006" key="5">
    <source>
        <dbReference type="Google" id="ProtNLM"/>
    </source>
</evidence>
<feature type="signal peptide" evidence="2">
    <location>
        <begin position="1"/>
        <end position="22"/>
    </location>
</feature>
<evidence type="ECO:0000256" key="2">
    <source>
        <dbReference type="SAM" id="SignalP"/>
    </source>
</evidence>
<keyword evidence="2" id="KW-0732">Signal</keyword>
<dbReference type="PROSITE" id="PS51257">
    <property type="entry name" value="PROKAR_LIPOPROTEIN"/>
    <property type="match status" value="1"/>
</dbReference>
<protein>
    <recommendedName>
        <fullName evidence="5">Small secreted protein</fullName>
    </recommendedName>
</protein>
<dbReference type="Proteomes" id="UP000552097">
    <property type="component" value="Unassembled WGS sequence"/>
</dbReference>